<dbReference type="Pfam" id="PF12895">
    <property type="entry name" value="ANAPC3"/>
    <property type="match status" value="1"/>
</dbReference>
<proteinExistence type="predicted"/>
<accession>A0A0S4XQ83</accession>
<protein>
    <recommendedName>
        <fullName evidence="2">Transformation system protein</fullName>
    </recommendedName>
</protein>
<gene>
    <name evidence="1" type="ORF">BN3087_870010</name>
</gene>
<name>A0A0S4XQ83_9BACT</name>
<evidence type="ECO:0000313" key="1">
    <source>
        <dbReference type="EMBL" id="CUV66490.1"/>
    </source>
</evidence>
<dbReference type="AlphaFoldDB" id="A0A0S4XQ83"/>
<reference evidence="1" key="1">
    <citation type="submission" date="2015-11" db="EMBL/GenBank/DDBJ databases">
        <authorList>
            <person name="Zhang Y."/>
            <person name="Guo Z."/>
        </authorList>
    </citation>
    <scope>NUCLEOTIDE SEQUENCE</scope>
    <source>
        <strain evidence="1">BN30871</strain>
    </source>
</reference>
<dbReference type="InterPro" id="IPR011990">
    <property type="entry name" value="TPR-like_helical_dom_sf"/>
</dbReference>
<sequence length="231" mass="26793">MTYALFFIGFLVLFFSIKYYINEKKESELLLSNKKKLHLVINANLNIFEPNLTTIKIKQTVKNNQTIGIKQQGEQIVSQIKNLASSDTYSMPNTQNISNDVKQQNDNSFKANNETYEQPQTTRKKVKLTQESNVATLIDIMKRFNESHDPNDSLFLAISYYEKKEYNKALFWAIETNKITEEIEDSWIIMAKSKFYLGDKNEAVRIIKAYASKTGSKEALNIINEFENENK</sequence>
<evidence type="ECO:0008006" key="2">
    <source>
        <dbReference type="Google" id="ProtNLM"/>
    </source>
</evidence>
<organism evidence="1">
    <name type="scientific">Sulfurovum sp. enrichment culture clone C5</name>
    <dbReference type="NCBI Taxonomy" id="497650"/>
    <lineage>
        <taxon>Bacteria</taxon>
        <taxon>Pseudomonadati</taxon>
        <taxon>Campylobacterota</taxon>
        <taxon>Epsilonproteobacteria</taxon>
        <taxon>Campylobacterales</taxon>
        <taxon>Sulfurovaceae</taxon>
        <taxon>Sulfurovum</taxon>
        <taxon>environmental samples</taxon>
    </lineage>
</organism>
<dbReference type="EMBL" id="FAXN01000092">
    <property type="protein sequence ID" value="CUV66490.1"/>
    <property type="molecule type" value="Genomic_DNA"/>
</dbReference>
<dbReference type="SUPFAM" id="SSF48452">
    <property type="entry name" value="TPR-like"/>
    <property type="match status" value="1"/>
</dbReference>